<gene>
    <name evidence="1" type="ORF">SPI_05896</name>
</gene>
<reference evidence="1 2" key="1">
    <citation type="journal article" date="2016" name="Genome Biol. Evol.">
        <title>Divergent and convergent evolution of fungal pathogenicity.</title>
        <authorList>
            <person name="Shang Y."/>
            <person name="Xiao G."/>
            <person name="Zheng P."/>
            <person name="Cen K."/>
            <person name="Zhan S."/>
            <person name="Wang C."/>
        </authorList>
    </citation>
    <scope>NUCLEOTIDE SEQUENCE [LARGE SCALE GENOMIC DNA]</scope>
    <source>
        <strain evidence="1 2">RCEF 264</strain>
    </source>
</reference>
<dbReference type="AlphaFoldDB" id="A0A167SK86"/>
<dbReference type="PANTHER" id="PTHR31642:SF294">
    <property type="entry name" value="ACETYLTRANSFERASE MATC1"/>
    <property type="match status" value="1"/>
</dbReference>
<dbReference type="GO" id="GO:0016747">
    <property type="term" value="F:acyltransferase activity, transferring groups other than amino-acyl groups"/>
    <property type="evidence" value="ECO:0007669"/>
    <property type="project" value="TreeGrafter"/>
</dbReference>
<dbReference type="Proteomes" id="UP000076874">
    <property type="component" value="Unassembled WGS sequence"/>
</dbReference>
<evidence type="ECO:0000313" key="1">
    <source>
        <dbReference type="EMBL" id="OAA59698.1"/>
    </source>
</evidence>
<evidence type="ECO:0000313" key="2">
    <source>
        <dbReference type="Proteomes" id="UP000076874"/>
    </source>
</evidence>
<dbReference type="InterPro" id="IPR050317">
    <property type="entry name" value="Plant_Fungal_Acyltransferase"/>
</dbReference>
<proteinExistence type="predicted"/>
<comment type="caution">
    <text evidence="1">The sequence shown here is derived from an EMBL/GenBank/DDBJ whole genome shotgun (WGS) entry which is preliminary data.</text>
</comment>
<keyword evidence="2" id="KW-1185">Reference proteome</keyword>
<organism evidence="1 2">
    <name type="scientific">Niveomyces insectorum RCEF 264</name>
    <dbReference type="NCBI Taxonomy" id="1081102"/>
    <lineage>
        <taxon>Eukaryota</taxon>
        <taxon>Fungi</taxon>
        <taxon>Dikarya</taxon>
        <taxon>Ascomycota</taxon>
        <taxon>Pezizomycotina</taxon>
        <taxon>Sordariomycetes</taxon>
        <taxon>Hypocreomycetidae</taxon>
        <taxon>Hypocreales</taxon>
        <taxon>Cordycipitaceae</taxon>
        <taxon>Niveomyces</taxon>
    </lineage>
</organism>
<dbReference type="Gene3D" id="3.30.559.10">
    <property type="entry name" value="Chloramphenicol acetyltransferase-like domain"/>
    <property type="match status" value="2"/>
</dbReference>
<keyword evidence="1" id="KW-0808">Transferase</keyword>
<name>A0A167SK86_9HYPO</name>
<dbReference type="InterPro" id="IPR023213">
    <property type="entry name" value="CAT-like_dom_sf"/>
</dbReference>
<sequence length="517" mass="56738">MPALGRFFGSLFGRPHQQTFDTDEVYPLHFLDNLATGRVIVLSETLRFDAVLDATKLHDGLTRLLQQGDWRKLGGRLHMQRNGTLEIHVPRQFTRERPAVRFTNNVLGVAIEDHALGRQFPQPTDGPSLQTGPMSFAPFNAVPSGPATLHDYLCGDEAILGLHVTSFNNATLVALVWPHAVAGALGVKELFAAWSKALRDGADDIPPLLGARRDVLDELKADADQKEASYALGPRQIKGWNFVKFLVRLLWTVFTRPVVESRAVFLPRQFVAQLQQNALQELEAVHDGGNSGNSSSSSSRKGLFLSEGDVLTAWASRFVAAARGGKRPGLIFNPLDIRSRLRIPWQAAGGGGGVYVQNLAGAMYTSVDADMLVKRPLGELAYAVRQSIQQQATDEQIRAQLRLFRALGHAKAEPLYGDANAQLIAFSNWTKFDLFGAVDFSAAVVAATGSAAAGGTPPGRPVYMHCVSLGENRFQRDCFAITGKDLDGNYWITAFLYPEDWQGLEDYIKQTWKRIGT</sequence>
<dbReference type="PANTHER" id="PTHR31642">
    <property type="entry name" value="TRICHOTHECENE 3-O-ACETYLTRANSFERASE"/>
    <property type="match status" value="1"/>
</dbReference>
<dbReference type="STRING" id="1081102.A0A167SK86"/>
<dbReference type="EMBL" id="AZHD01000010">
    <property type="protein sequence ID" value="OAA59698.1"/>
    <property type="molecule type" value="Genomic_DNA"/>
</dbReference>
<accession>A0A167SK86</accession>
<dbReference type="OrthoDB" id="21502at2759"/>
<protein>
    <submittedName>
        <fullName evidence="1">Chloramphenicol acetyltransferase-like domain protein</fullName>
    </submittedName>
</protein>